<feature type="domain" description="GP-PDE" evidence="1">
    <location>
        <begin position="2"/>
        <end position="239"/>
    </location>
</feature>
<keyword evidence="3" id="KW-1185">Reference proteome</keyword>
<dbReference type="CDD" id="cd08563">
    <property type="entry name" value="GDPD_TtGDE_like"/>
    <property type="match status" value="1"/>
</dbReference>
<dbReference type="GO" id="GO:0006629">
    <property type="term" value="P:lipid metabolic process"/>
    <property type="evidence" value="ECO:0007669"/>
    <property type="project" value="InterPro"/>
</dbReference>
<evidence type="ECO:0000313" key="2">
    <source>
        <dbReference type="EMBL" id="TLS36412.1"/>
    </source>
</evidence>
<comment type="caution">
    <text evidence="2">The sequence shown here is derived from an EMBL/GenBank/DDBJ whole genome shotgun (WGS) entry which is preliminary data.</text>
</comment>
<gene>
    <name evidence="2" type="ORF">FCL54_15920</name>
</gene>
<dbReference type="AlphaFoldDB" id="A0A5R9EYN2"/>
<dbReference type="GO" id="GO:0008081">
    <property type="term" value="F:phosphoric diester hydrolase activity"/>
    <property type="evidence" value="ECO:0007669"/>
    <property type="project" value="InterPro"/>
</dbReference>
<proteinExistence type="predicted"/>
<accession>A0A5R9EYN2</accession>
<dbReference type="Proteomes" id="UP000308230">
    <property type="component" value="Unassembled WGS sequence"/>
</dbReference>
<dbReference type="SUPFAM" id="SSF51695">
    <property type="entry name" value="PLC-like phosphodiesterases"/>
    <property type="match status" value="1"/>
</dbReference>
<dbReference type="EMBL" id="SWLG01000011">
    <property type="protein sequence ID" value="TLS36412.1"/>
    <property type="molecule type" value="Genomic_DNA"/>
</dbReference>
<evidence type="ECO:0000259" key="1">
    <source>
        <dbReference type="PROSITE" id="PS51704"/>
    </source>
</evidence>
<name>A0A5R9EYN2_9BACL</name>
<evidence type="ECO:0000313" key="3">
    <source>
        <dbReference type="Proteomes" id="UP000308230"/>
    </source>
</evidence>
<dbReference type="Gene3D" id="3.20.20.190">
    <property type="entry name" value="Phosphatidylinositol (PI) phosphodiesterase"/>
    <property type="match status" value="1"/>
</dbReference>
<dbReference type="Pfam" id="PF03009">
    <property type="entry name" value="GDPD"/>
    <property type="match status" value="1"/>
</dbReference>
<dbReference type="OrthoDB" id="384721at2"/>
<protein>
    <submittedName>
        <fullName evidence="2">Glycerophosphodiester phosphodiesterase</fullName>
    </submittedName>
</protein>
<dbReference type="PANTHER" id="PTHR46211">
    <property type="entry name" value="GLYCEROPHOSPHORYL DIESTER PHOSPHODIESTERASE"/>
    <property type="match status" value="1"/>
</dbReference>
<sequence length="262" mass="30168">MIMIYAHRGASKECPENTMPSFKRAKELGADGIECDAQLSLDGVPMIIHDKTLKRTTNGGKKYVKDLTFAELKQLDAGSWFSEDFKDTRIPSLEEFLVWVKPTVLLINIELKNYSLPYEGMEKKVVALIEKYGLEKRVTISSFNHESLRLIHKLNSQIETAPLYRANLYKAWKYAKKIKARALHPKYHNLDGKDIKGIKKHHVKVRPYTVNDPSWIKQFIDWGVDGLITDVPDLALAIYKKEHPVLIKAPSFLKRFWTQLMG</sequence>
<reference evidence="2 3" key="1">
    <citation type="submission" date="2019-04" db="EMBL/GenBank/DDBJ databases">
        <title>Bacillus caeni sp. nov., a bacterium isolated from mangrove sediment.</title>
        <authorList>
            <person name="Huang H."/>
            <person name="Mo K."/>
            <person name="Hu Y."/>
        </authorList>
    </citation>
    <scope>NUCLEOTIDE SEQUENCE [LARGE SCALE GENOMIC DNA]</scope>
    <source>
        <strain evidence="2 3">HB172195</strain>
    </source>
</reference>
<dbReference type="PROSITE" id="PS51704">
    <property type="entry name" value="GP_PDE"/>
    <property type="match status" value="1"/>
</dbReference>
<dbReference type="InterPro" id="IPR030395">
    <property type="entry name" value="GP_PDE_dom"/>
</dbReference>
<dbReference type="PANTHER" id="PTHR46211:SF1">
    <property type="entry name" value="GLYCEROPHOSPHODIESTER PHOSPHODIESTERASE, CYTOPLASMIC"/>
    <property type="match status" value="1"/>
</dbReference>
<dbReference type="InterPro" id="IPR017946">
    <property type="entry name" value="PLC-like_Pdiesterase_TIM-brl"/>
</dbReference>
<dbReference type="RefSeq" id="WP_138127731.1">
    <property type="nucleotide sequence ID" value="NZ_SWLG01000011.1"/>
</dbReference>
<organism evidence="2 3">
    <name type="scientific">Exobacillus caeni</name>
    <dbReference type="NCBI Taxonomy" id="2574798"/>
    <lineage>
        <taxon>Bacteria</taxon>
        <taxon>Bacillati</taxon>
        <taxon>Bacillota</taxon>
        <taxon>Bacilli</taxon>
        <taxon>Bacillales</taxon>
        <taxon>Guptibacillaceae</taxon>
        <taxon>Exobacillus</taxon>
    </lineage>
</organism>